<protein>
    <recommendedName>
        <fullName evidence="3">Histidine-specific methyltransferase SAM-dependent domain-containing protein</fullName>
    </recommendedName>
</protein>
<evidence type="ECO:0000313" key="4">
    <source>
        <dbReference type="EMBL" id="TDD48193.1"/>
    </source>
</evidence>
<reference evidence="4 5" key="1">
    <citation type="submission" date="2019-03" db="EMBL/GenBank/DDBJ databases">
        <title>Draft genome sequences of novel Actinobacteria.</title>
        <authorList>
            <person name="Sahin N."/>
            <person name="Ay H."/>
            <person name="Saygin H."/>
        </authorList>
    </citation>
    <scope>NUCLEOTIDE SEQUENCE [LARGE SCALE GENOMIC DNA]</scope>
    <source>
        <strain evidence="4 5">7K502</strain>
    </source>
</reference>
<keyword evidence="1" id="KW-0489">Methyltransferase</keyword>
<dbReference type="InterPro" id="IPR051128">
    <property type="entry name" value="EgtD_Methyltrsf_superfamily"/>
</dbReference>
<accession>A0A4R4YSJ5</accession>
<sequence length="317" mass="36080">MDGDTGFWTDGDALEACLRERPPRIPAHFGYDALGSELFEEITELPDYYLTRVEDALLQRHAGAIADELGTPWVAELGSGSAKKTRVLLTACAARRRTTFLPIDVSREMLVSSGDALAADCREVTVRGLWGRYEAGLRWIRRQRRAPVTMMFLGSTLGNTTTAERHALLAEIERTLAPGDRFLVSADLVKPKHVLEACYNDPPGGSAFVRFRLNHLAHLNRCFDGDFLLDRFQARAHYNEHTRTVEGHLYATTEHMAELRALDIRLEFKVGDSINVGFSAKFDPTHFIDEMRDFGLLPHRHWMDERWQYGLFLFSRR</sequence>
<dbReference type="AlphaFoldDB" id="A0A4R4YSJ5"/>
<dbReference type="Proteomes" id="UP000294947">
    <property type="component" value="Unassembled WGS sequence"/>
</dbReference>
<dbReference type="EMBL" id="SMKW01000031">
    <property type="protein sequence ID" value="TDD48193.1"/>
    <property type="molecule type" value="Genomic_DNA"/>
</dbReference>
<dbReference type="OrthoDB" id="5289726at2"/>
<feature type="domain" description="Histidine-specific methyltransferase SAM-dependent" evidence="3">
    <location>
        <begin position="13"/>
        <end position="315"/>
    </location>
</feature>
<evidence type="ECO:0000259" key="3">
    <source>
        <dbReference type="Pfam" id="PF10017"/>
    </source>
</evidence>
<dbReference type="PANTHER" id="PTHR43397:SF1">
    <property type="entry name" value="ERGOTHIONEINE BIOSYNTHESIS PROTEIN 1"/>
    <property type="match status" value="1"/>
</dbReference>
<comment type="caution">
    <text evidence="4">The sequence shown here is derived from an EMBL/GenBank/DDBJ whole genome shotgun (WGS) entry which is preliminary data.</text>
</comment>
<evidence type="ECO:0000313" key="5">
    <source>
        <dbReference type="Proteomes" id="UP000294947"/>
    </source>
</evidence>
<proteinExistence type="predicted"/>
<dbReference type="GO" id="GO:0032259">
    <property type="term" value="P:methylation"/>
    <property type="evidence" value="ECO:0007669"/>
    <property type="project" value="UniProtKB-KW"/>
</dbReference>
<dbReference type="SUPFAM" id="SSF53335">
    <property type="entry name" value="S-adenosyl-L-methionine-dependent methyltransferases"/>
    <property type="match status" value="1"/>
</dbReference>
<keyword evidence="5" id="KW-1185">Reference proteome</keyword>
<dbReference type="InterPro" id="IPR017804">
    <property type="entry name" value="MeTrfase_EgtD-like"/>
</dbReference>
<dbReference type="Pfam" id="PF10017">
    <property type="entry name" value="Methyltransf_33"/>
    <property type="match status" value="1"/>
</dbReference>
<dbReference type="PIRSF" id="PIRSF018005">
    <property type="entry name" value="UCP018005"/>
    <property type="match status" value="1"/>
</dbReference>
<dbReference type="Gene3D" id="3.40.50.150">
    <property type="entry name" value="Vaccinia Virus protein VP39"/>
    <property type="match status" value="1"/>
</dbReference>
<dbReference type="InterPro" id="IPR029063">
    <property type="entry name" value="SAM-dependent_MTases_sf"/>
</dbReference>
<dbReference type="GO" id="GO:0008168">
    <property type="term" value="F:methyltransferase activity"/>
    <property type="evidence" value="ECO:0007669"/>
    <property type="project" value="UniProtKB-KW"/>
</dbReference>
<gene>
    <name evidence="4" type="ORF">E1288_22875</name>
</gene>
<organism evidence="4 5">
    <name type="scientific">Saccharopolyspora elongata</name>
    <dbReference type="NCBI Taxonomy" id="2530387"/>
    <lineage>
        <taxon>Bacteria</taxon>
        <taxon>Bacillati</taxon>
        <taxon>Actinomycetota</taxon>
        <taxon>Actinomycetes</taxon>
        <taxon>Pseudonocardiales</taxon>
        <taxon>Pseudonocardiaceae</taxon>
        <taxon>Saccharopolyspora</taxon>
    </lineage>
</organism>
<dbReference type="InterPro" id="IPR019257">
    <property type="entry name" value="MeTrfase_dom"/>
</dbReference>
<evidence type="ECO:0000256" key="2">
    <source>
        <dbReference type="ARBA" id="ARBA00022679"/>
    </source>
</evidence>
<keyword evidence="2" id="KW-0808">Transferase</keyword>
<evidence type="ECO:0000256" key="1">
    <source>
        <dbReference type="ARBA" id="ARBA00022603"/>
    </source>
</evidence>
<name>A0A4R4YSJ5_9PSEU</name>
<dbReference type="PANTHER" id="PTHR43397">
    <property type="entry name" value="ERGOTHIONEINE BIOSYNTHESIS PROTEIN 1"/>
    <property type="match status" value="1"/>
</dbReference>